<dbReference type="RefSeq" id="WP_302109630.1">
    <property type="nucleotide sequence ID" value="NZ_JAUKTR010000002.1"/>
</dbReference>
<dbReference type="InterPro" id="IPR000835">
    <property type="entry name" value="HTH_MarR-typ"/>
</dbReference>
<gene>
    <name evidence="2" type="ORF">Q0812_07175</name>
</gene>
<dbReference type="Gene3D" id="1.10.10.10">
    <property type="entry name" value="Winged helix-like DNA-binding domain superfamily/Winged helix DNA-binding domain"/>
    <property type="match status" value="1"/>
</dbReference>
<dbReference type="SMART" id="SM00347">
    <property type="entry name" value="HTH_MARR"/>
    <property type="match status" value="1"/>
</dbReference>
<sequence>MTAEAPSDAPEPPRHEIDPAQAMLGSMRRIAQAIDIRSREISRQTGLTIPQLLVLQAIRSLGQVTTQALSREASMSAATVVAVMDKLEARGLIERYRSATDRRVVHARLTDVGHSALAQAPGLLGQRFRDRLAALPEEDKRRLAEALRTVAGLMADPDASQA</sequence>
<dbReference type="InterPro" id="IPR036390">
    <property type="entry name" value="WH_DNA-bd_sf"/>
</dbReference>
<evidence type="ECO:0000313" key="2">
    <source>
        <dbReference type="EMBL" id="MDO1559208.1"/>
    </source>
</evidence>
<accession>A0ABT8SNM2</accession>
<dbReference type="Pfam" id="PF01047">
    <property type="entry name" value="MarR"/>
    <property type="match status" value="1"/>
</dbReference>
<dbReference type="Proteomes" id="UP001169063">
    <property type="component" value="Unassembled WGS sequence"/>
</dbReference>
<name>A0ABT8SNM2_9CAUL</name>
<dbReference type="InterPro" id="IPR039422">
    <property type="entry name" value="MarR/SlyA-like"/>
</dbReference>
<reference evidence="2" key="1">
    <citation type="submission" date="2023-07" db="EMBL/GenBank/DDBJ databases">
        <title>Brevundimonas soil sp. nov., isolated from the soil of chemical plant.</title>
        <authorList>
            <person name="Wu N."/>
        </authorList>
    </citation>
    <scope>NUCLEOTIDE SEQUENCE</scope>
    <source>
        <strain evidence="2">XZ-24</strain>
    </source>
</reference>
<comment type="caution">
    <text evidence="2">The sequence shown here is derived from an EMBL/GenBank/DDBJ whole genome shotgun (WGS) entry which is preliminary data.</text>
</comment>
<organism evidence="2 3">
    <name type="scientific">Peiella sedimenti</name>
    <dbReference type="NCBI Taxonomy" id="3061083"/>
    <lineage>
        <taxon>Bacteria</taxon>
        <taxon>Pseudomonadati</taxon>
        <taxon>Pseudomonadota</taxon>
        <taxon>Alphaproteobacteria</taxon>
        <taxon>Caulobacterales</taxon>
        <taxon>Caulobacteraceae</taxon>
        <taxon>Peiella</taxon>
    </lineage>
</organism>
<evidence type="ECO:0000259" key="1">
    <source>
        <dbReference type="PROSITE" id="PS50995"/>
    </source>
</evidence>
<proteinExistence type="predicted"/>
<dbReference type="EMBL" id="JAUKTR010000002">
    <property type="protein sequence ID" value="MDO1559208.1"/>
    <property type="molecule type" value="Genomic_DNA"/>
</dbReference>
<dbReference type="InterPro" id="IPR036388">
    <property type="entry name" value="WH-like_DNA-bd_sf"/>
</dbReference>
<dbReference type="PANTHER" id="PTHR33164">
    <property type="entry name" value="TRANSCRIPTIONAL REGULATOR, MARR FAMILY"/>
    <property type="match status" value="1"/>
</dbReference>
<dbReference type="SUPFAM" id="SSF46785">
    <property type="entry name" value="Winged helix' DNA-binding domain"/>
    <property type="match status" value="1"/>
</dbReference>
<keyword evidence="3" id="KW-1185">Reference proteome</keyword>
<dbReference type="PANTHER" id="PTHR33164:SF89">
    <property type="entry name" value="MARR FAMILY REGULATORY PROTEIN"/>
    <property type="match status" value="1"/>
</dbReference>
<dbReference type="PROSITE" id="PS50995">
    <property type="entry name" value="HTH_MARR_2"/>
    <property type="match status" value="1"/>
</dbReference>
<protein>
    <submittedName>
        <fullName evidence="2">MarR family transcriptional regulator</fullName>
    </submittedName>
</protein>
<feature type="domain" description="HTH marR-type" evidence="1">
    <location>
        <begin position="20"/>
        <end position="152"/>
    </location>
</feature>
<evidence type="ECO:0000313" key="3">
    <source>
        <dbReference type="Proteomes" id="UP001169063"/>
    </source>
</evidence>